<evidence type="ECO:0000313" key="5">
    <source>
        <dbReference type="EMBL" id="GHG29293.1"/>
    </source>
</evidence>
<reference evidence="5" key="2">
    <citation type="submission" date="2020-09" db="EMBL/GenBank/DDBJ databases">
        <authorList>
            <person name="Sun Q."/>
            <person name="Ohkuma M."/>
        </authorList>
    </citation>
    <scope>NUCLEOTIDE SEQUENCE</scope>
    <source>
        <strain evidence="5">JCM 4122</strain>
    </source>
</reference>
<dbReference type="GO" id="GO:0005975">
    <property type="term" value="P:carbohydrate metabolic process"/>
    <property type="evidence" value="ECO:0007669"/>
    <property type="project" value="InterPro"/>
</dbReference>
<dbReference type="AlphaFoldDB" id="A0A919BZN3"/>
<proteinExistence type="inferred from homology"/>
<dbReference type="Pfam" id="PF00933">
    <property type="entry name" value="Glyco_hydro_3"/>
    <property type="match status" value="1"/>
</dbReference>
<evidence type="ECO:0000256" key="2">
    <source>
        <dbReference type="ARBA" id="ARBA00022801"/>
    </source>
</evidence>
<dbReference type="Pfam" id="PF07691">
    <property type="entry name" value="PA14"/>
    <property type="match status" value="1"/>
</dbReference>
<dbReference type="InterPro" id="IPR036881">
    <property type="entry name" value="Glyco_hydro_3_C_sf"/>
</dbReference>
<dbReference type="Pfam" id="PF14310">
    <property type="entry name" value="Fn3-like"/>
    <property type="match status" value="1"/>
</dbReference>
<dbReference type="PANTHER" id="PTHR42715:SF10">
    <property type="entry name" value="BETA-GLUCOSIDASE"/>
    <property type="match status" value="1"/>
</dbReference>
<sequence>MNRRTFLSAAIATAAVATLTPGATIQAFAATDPRAFDRADALLARMTAAEKEALVRCDFASLAHLGIPALAMVDASAGLRGEQNVTAFPVPLAQAAAFDEDLARRIGTAIGTEGRAKGYNNLLGPTIDLTRTWHFGRQAESLGEDPLLAGRLGAALTTGMQSRQVTATVKHFAAYTQEVNRFFTDTLVSDRALHETYQRPFRHVITAAPTTSVMMAYPKINGTFATESPALFDDVKNHLGLQGYTVPDFWAGADQVAAAKAGMDLAGLGPGGVKLAPGSLTDGSIPAARLNDAARRILITLFANGLVDNPLPAPAQDVSTAEHKSLAHEAALGSTVLLANRAAALPLPATLKSLAVIGPAGPDALTGVAGSTYVDPGTWITPLQAIKARAGSTVTVTHAQGTIGDIPLTTVPSTVLRTSGGTAGLTGRYYASAQPTGTPVATRTDPVVDFTSTPVENLPTVWSATWSGTLTPTHTGLHRFSLLPAGTATLKINGTTVVSGSRGTRRFFLGTHDYPLQGTIELTAGQAATIELTYNNAIADPDAMGQTTCGLTLGWQPASLIPAAVQAARTADAAIVFVNRMAGEAMDHEQLTLPADQNQLITAVAAANPRTIVVLNTDGPVAMPWLGDVEAVIQAWYGGRGMGTALAAVLFGDSDPSGRLPVTFPASAAQGPGTTTATYPGANATVSYDEGTAIGYRYYDAKGQQPLFPFGHGLSYTSFAHGSLEAAYDTAAKTVTLSVTVTNSGTRQGTDVVQVYATLPAAAAAEPRRLVAFRKITLAPGVNQRITFTIPADDLTIWSAGTWKLVPGLYTFASARDSRTMTAQRVVTIN</sequence>
<accession>A0A919BZN3</accession>
<dbReference type="Gene3D" id="3.40.50.1700">
    <property type="entry name" value="Glycoside hydrolase family 3 C-terminal domain"/>
    <property type="match status" value="1"/>
</dbReference>
<dbReference type="GO" id="GO:0004553">
    <property type="term" value="F:hydrolase activity, hydrolyzing O-glycosyl compounds"/>
    <property type="evidence" value="ECO:0007669"/>
    <property type="project" value="InterPro"/>
</dbReference>
<dbReference type="SUPFAM" id="SSF51445">
    <property type="entry name" value="(Trans)glycosidases"/>
    <property type="match status" value="1"/>
</dbReference>
<organism evidence="5 6">
    <name type="scientific">Streptomyces filamentosus</name>
    <name type="common">Streptomyces roseosporus</name>
    <dbReference type="NCBI Taxonomy" id="67294"/>
    <lineage>
        <taxon>Bacteria</taxon>
        <taxon>Bacillati</taxon>
        <taxon>Actinomycetota</taxon>
        <taxon>Actinomycetes</taxon>
        <taxon>Kitasatosporales</taxon>
        <taxon>Streptomycetaceae</taxon>
        <taxon>Streptomyces</taxon>
    </lineage>
</organism>
<feature type="signal peptide" evidence="3">
    <location>
        <begin position="1"/>
        <end position="29"/>
    </location>
</feature>
<feature type="chain" id="PRO_5036928501" evidence="3">
    <location>
        <begin position="30"/>
        <end position="830"/>
    </location>
</feature>
<dbReference type="SMART" id="SM01217">
    <property type="entry name" value="Fn3_like"/>
    <property type="match status" value="1"/>
</dbReference>
<dbReference type="RefSeq" id="WP_190044867.1">
    <property type="nucleotide sequence ID" value="NZ_BNBE01000004.1"/>
</dbReference>
<comment type="caution">
    <text evidence="5">The sequence shown here is derived from an EMBL/GenBank/DDBJ whole genome shotgun (WGS) entry which is preliminary data.</text>
</comment>
<gene>
    <name evidence="5" type="ORF">GCM10017667_78510</name>
</gene>
<evidence type="ECO:0000256" key="1">
    <source>
        <dbReference type="ARBA" id="ARBA00005336"/>
    </source>
</evidence>
<reference evidence="5" key="1">
    <citation type="journal article" date="2014" name="Int. J. Syst. Evol. Microbiol.">
        <title>Complete genome sequence of Corynebacterium casei LMG S-19264T (=DSM 44701T), isolated from a smear-ripened cheese.</title>
        <authorList>
            <consortium name="US DOE Joint Genome Institute (JGI-PGF)"/>
            <person name="Walter F."/>
            <person name="Albersmeier A."/>
            <person name="Kalinowski J."/>
            <person name="Ruckert C."/>
        </authorList>
    </citation>
    <scope>NUCLEOTIDE SEQUENCE</scope>
    <source>
        <strain evidence="5">JCM 4122</strain>
    </source>
</reference>
<evidence type="ECO:0000313" key="6">
    <source>
        <dbReference type="Proteomes" id="UP000632849"/>
    </source>
</evidence>
<keyword evidence="6" id="KW-1185">Reference proteome</keyword>
<dbReference type="Proteomes" id="UP000632849">
    <property type="component" value="Unassembled WGS sequence"/>
</dbReference>
<comment type="similarity">
    <text evidence="1">Belongs to the glycosyl hydrolase 3 family.</text>
</comment>
<dbReference type="PANTHER" id="PTHR42715">
    <property type="entry name" value="BETA-GLUCOSIDASE"/>
    <property type="match status" value="1"/>
</dbReference>
<dbReference type="InterPro" id="IPR002772">
    <property type="entry name" value="Glyco_hydro_3_C"/>
</dbReference>
<dbReference type="PROSITE" id="PS51820">
    <property type="entry name" value="PA14"/>
    <property type="match status" value="1"/>
</dbReference>
<dbReference type="PRINTS" id="PR00133">
    <property type="entry name" value="GLHYDRLASE3"/>
</dbReference>
<dbReference type="InterPro" id="IPR001764">
    <property type="entry name" value="Glyco_hydro_3_N"/>
</dbReference>
<feature type="domain" description="PA14" evidence="4">
    <location>
        <begin position="420"/>
        <end position="565"/>
    </location>
</feature>
<dbReference type="SMART" id="SM00758">
    <property type="entry name" value="PA14"/>
    <property type="match status" value="1"/>
</dbReference>
<dbReference type="InterPro" id="IPR006311">
    <property type="entry name" value="TAT_signal"/>
</dbReference>
<dbReference type="EMBL" id="BNBE01000004">
    <property type="protein sequence ID" value="GHG29293.1"/>
    <property type="molecule type" value="Genomic_DNA"/>
</dbReference>
<keyword evidence="2 5" id="KW-0378">Hydrolase</keyword>
<protein>
    <submittedName>
        <fullName evidence="5">Glycosyl hydrolase</fullName>
    </submittedName>
</protein>
<dbReference type="Gene3D" id="2.60.40.10">
    <property type="entry name" value="Immunoglobulins"/>
    <property type="match status" value="1"/>
</dbReference>
<dbReference type="InterPro" id="IPR026891">
    <property type="entry name" value="Fn3-like"/>
</dbReference>
<dbReference type="InterPro" id="IPR013783">
    <property type="entry name" value="Ig-like_fold"/>
</dbReference>
<name>A0A919BZN3_STRFL</name>
<dbReference type="InterPro" id="IPR011658">
    <property type="entry name" value="PA14_dom"/>
</dbReference>
<dbReference type="InterPro" id="IPR037524">
    <property type="entry name" value="PA14/GLEYA"/>
</dbReference>
<dbReference type="Gene3D" id="2.60.120.260">
    <property type="entry name" value="Galactose-binding domain-like"/>
    <property type="match status" value="1"/>
</dbReference>
<dbReference type="InterPro" id="IPR050288">
    <property type="entry name" value="Cellulose_deg_GH3"/>
</dbReference>
<dbReference type="PROSITE" id="PS51318">
    <property type="entry name" value="TAT"/>
    <property type="match status" value="1"/>
</dbReference>
<evidence type="ECO:0000256" key="3">
    <source>
        <dbReference type="SAM" id="SignalP"/>
    </source>
</evidence>
<dbReference type="SUPFAM" id="SSF52279">
    <property type="entry name" value="Beta-D-glucan exohydrolase, C-terminal domain"/>
    <property type="match status" value="1"/>
</dbReference>
<dbReference type="Pfam" id="PF01915">
    <property type="entry name" value="Glyco_hydro_3_C"/>
    <property type="match status" value="1"/>
</dbReference>
<keyword evidence="3" id="KW-0732">Signal</keyword>
<dbReference type="SUPFAM" id="SSF56988">
    <property type="entry name" value="Anthrax protective antigen"/>
    <property type="match status" value="1"/>
</dbReference>
<dbReference type="InterPro" id="IPR017853">
    <property type="entry name" value="GH"/>
</dbReference>
<evidence type="ECO:0000259" key="4">
    <source>
        <dbReference type="PROSITE" id="PS51820"/>
    </source>
</evidence>
<dbReference type="InterPro" id="IPR036962">
    <property type="entry name" value="Glyco_hydro_3_N_sf"/>
</dbReference>
<dbReference type="Gene3D" id="3.20.20.300">
    <property type="entry name" value="Glycoside hydrolase, family 3, N-terminal domain"/>
    <property type="match status" value="1"/>
</dbReference>